<evidence type="ECO:0000256" key="2">
    <source>
        <dbReference type="ARBA" id="ARBA00022475"/>
    </source>
</evidence>
<feature type="transmembrane region" description="Helical" evidence="6">
    <location>
        <begin position="54"/>
        <end position="83"/>
    </location>
</feature>
<dbReference type="PANTHER" id="PTHR33545:SF5">
    <property type="entry name" value="UPF0750 MEMBRANE PROTEIN YITT"/>
    <property type="match status" value="1"/>
</dbReference>
<dbReference type="RefSeq" id="WP_301225987.1">
    <property type="nucleotide sequence ID" value="NZ_JAROCG010000001.1"/>
</dbReference>
<reference evidence="7" key="1">
    <citation type="submission" date="2023-06" db="EMBL/GenBank/DDBJ databases">
        <title>MT1 and MT2 Draft Genomes of Novel Species.</title>
        <authorList>
            <person name="Venkateswaran K."/>
        </authorList>
    </citation>
    <scope>NUCLEOTIDE SEQUENCE</scope>
    <source>
        <strain evidence="7">IIF3SC-B10</strain>
    </source>
</reference>
<evidence type="ECO:0000256" key="1">
    <source>
        <dbReference type="ARBA" id="ARBA00004651"/>
    </source>
</evidence>
<dbReference type="InterPro" id="IPR003740">
    <property type="entry name" value="YitT"/>
</dbReference>
<evidence type="ECO:0000256" key="6">
    <source>
        <dbReference type="SAM" id="Phobius"/>
    </source>
</evidence>
<protein>
    <submittedName>
        <fullName evidence="7">YitT family protein</fullName>
    </submittedName>
</protein>
<proteinExistence type="predicted"/>
<dbReference type="InterPro" id="IPR051461">
    <property type="entry name" value="UPF0750_membrane"/>
</dbReference>
<dbReference type="Proteomes" id="UP001174209">
    <property type="component" value="Unassembled WGS sequence"/>
</dbReference>
<comment type="subcellular location">
    <subcellularLocation>
        <location evidence="1">Cell membrane</location>
        <topology evidence="1">Multi-pass membrane protein</topology>
    </subcellularLocation>
</comment>
<keyword evidence="4 6" id="KW-1133">Transmembrane helix</keyword>
<feature type="transmembrane region" description="Helical" evidence="6">
    <location>
        <begin position="21"/>
        <end position="42"/>
    </location>
</feature>
<evidence type="ECO:0000256" key="4">
    <source>
        <dbReference type="ARBA" id="ARBA00022989"/>
    </source>
</evidence>
<keyword evidence="2" id="KW-1003">Cell membrane</keyword>
<dbReference type="Pfam" id="PF02588">
    <property type="entry name" value="YitT_membrane"/>
    <property type="match status" value="1"/>
</dbReference>
<evidence type="ECO:0000256" key="5">
    <source>
        <dbReference type="ARBA" id="ARBA00023136"/>
    </source>
</evidence>
<dbReference type="EMBL" id="JAROCG010000001">
    <property type="protein sequence ID" value="MDN4610635.1"/>
    <property type="molecule type" value="Genomic_DNA"/>
</dbReference>
<feature type="transmembrane region" description="Helical" evidence="6">
    <location>
        <begin position="184"/>
        <end position="202"/>
    </location>
</feature>
<keyword evidence="8" id="KW-1185">Reference proteome</keyword>
<gene>
    <name evidence="7" type="ORF">P5G52_07095</name>
</gene>
<evidence type="ECO:0000313" key="7">
    <source>
        <dbReference type="EMBL" id="MDN4610635.1"/>
    </source>
</evidence>
<name>A0ABT8JZP3_9MICC</name>
<keyword evidence="3 6" id="KW-0812">Transmembrane</keyword>
<sequence>MDTTTHRPELDDADLIVRHSLLEDVLGIVTGTFTVSLGLFLLKTSGAVTGGTAGLALLLSYVGGLPFSVLFFAVNVPFFALAVWKKGWDFTLRTMAAVALVSGLSYLHPLALGGLTLDPLYAALGGNLLAGVGLLILFRHKASLGGFNILALILQERLNWRAGYVQMALDTGIILAAFTVVEPVAVLLSAIGAVLLNLVLALNHRPGRYLGA</sequence>
<comment type="caution">
    <text evidence="7">The sequence shown here is derived from an EMBL/GenBank/DDBJ whole genome shotgun (WGS) entry which is preliminary data.</text>
</comment>
<feature type="transmembrane region" description="Helical" evidence="6">
    <location>
        <begin position="90"/>
        <end position="108"/>
    </location>
</feature>
<organism evidence="7 8">
    <name type="scientific">Arthrobacter burdickii</name>
    <dbReference type="NCBI Taxonomy" id="3035920"/>
    <lineage>
        <taxon>Bacteria</taxon>
        <taxon>Bacillati</taxon>
        <taxon>Actinomycetota</taxon>
        <taxon>Actinomycetes</taxon>
        <taxon>Micrococcales</taxon>
        <taxon>Micrococcaceae</taxon>
        <taxon>Arthrobacter</taxon>
    </lineage>
</organism>
<evidence type="ECO:0000313" key="8">
    <source>
        <dbReference type="Proteomes" id="UP001174209"/>
    </source>
</evidence>
<dbReference type="PANTHER" id="PTHR33545">
    <property type="entry name" value="UPF0750 MEMBRANE PROTEIN YITT-RELATED"/>
    <property type="match status" value="1"/>
</dbReference>
<accession>A0ABT8JZP3</accession>
<keyword evidence="5 6" id="KW-0472">Membrane</keyword>
<evidence type="ECO:0000256" key="3">
    <source>
        <dbReference type="ARBA" id="ARBA00022692"/>
    </source>
</evidence>